<evidence type="ECO:0000256" key="2">
    <source>
        <dbReference type="PROSITE-ProRule" id="PRU00235"/>
    </source>
</evidence>
<dbReference type="PANTHER" id="PTHR22870">
    <property type="entry name" value="REGULATOR OF CHROMOSOME CONDENSATION"/>
    <property type="match status" value="1"/>
</dbReference>
<feature type="repeat" description="RCC1" evidence="2">
    <location>
        <begin position="257"/>
        <end position="317"/>
    </location>
</feature>
<name>A0A8H7PZU6_MORIS</name>
<reference evidence="4" key="1">
    <citation type="submission" date="2020-12" db="EMBL/GenBank/DDBJ databases">
        <title>Metabolic potential, ecology and presence of endohyphal bacteria is reflected in genomic diversity of Mucoromycotina.</title>
        <authorList>
            <person name="Muszewska A."/>
            <person name="Okrasinska A."/>
            <person name="Steczkiewicz K."/>
            <person name="Drgas O."/>
            <person name="Orlowska M."/>
            <person name="Perlinska-Lenart U."/>
            <person name="Aleksandrzak-Piekarczyk T."/>
            <person name="Szatraj K."/>
            <person name="Zielenkiewicz U."/>
            <person name="Pilsyk S."/>
            <person name="Malc E."/>
            <person name="Mieczkowski P."/>
            <person name="Kruszewska J.S."/>
            <person name="Biernat P."/>
            <person name="Pawlowska J."/>
        </authorList>
    </citation>
    <scope>NUCLEOTIDE SEQUENCE</scope>
    <source>
        <strain evidence="4">WA0000067209</strain>
    </source>
</reference>
<dbReference type="Proteomes" id="UP000654370">
    <property type="component" value="Unassembled WGS sequence"/>
</dbReference>
<sequence>MPVYSCGSNGNGQLGLGHTEDVFSPQICQTDFDENQIVKIAAGGNHSAILLSNGTVYFSGDNTQGQCADVFSTRYQSSVMLRNRIWKDVACGWAFTVLVEETSGQVFVLGEGKRGELGHGDALSSTDKPVAVEGVNNVVSISCGWRHVLAVKSDHSAVGWGSGSHGQLGSPMTSKPILPTTIISNGILEVACGQMHSVFLNMQNILSIMGLNKHGQLGYANPADCPKSCTPQTVQLHRPIKSIACGWHHTAVLMQDNDIIAWGRNDHYQLANADLADDGWTDKPIKLSWKPVSLQNKIDQVDSIACGSEHMLALCKDKKVYAWGWNEHGNCAASDDDVQSPSVIDLAYPRLVAAGCGTSWIVTE</sequence>
<dbReference type="InterPro" id="IPR058923">
    <property type="entry name" value="RCC1-like_dom"/>
</dbReference>
<feature type="repeat" description="RCC1" evidence="2">
    <location>
        <begin position="1"/>
        <end position="53"/>
    </location>
</feature>
<feature type="repeat" description="RCC1" evidence="2">
    <location>
        <begin position="204"/>
        <end position="256"/>
    </location>
</feature>
<accession>A0A8H7PZU6</accession>
<dbReference type="PROSITE" id="PS50012">
    <property type="entry name" value="RCC1_3"/>
    <property type="match status" value="5"/>
</dbReference>
<dbReference type="InterPro" id="IPR009091">
    <property type="entry name" value="RCC1/BLIP-II"/>
</dbReference>
<keyword evidence="1" id="KW-0677">Repeat</keyword>
<dbReference type="PRINTS" id="PR00633">
    <property type="entry name" value="RCCNDNSATION"/>
</dbReference>
<protein>
    <recommendedName>
        <fullName evidence="3">RCC1-like domain-containing protein</fullName>
    </recommendedName>
</protein>
<evidence type="ECO:0000256" key="1">
    <source>
        <dbReference type="ARBA" id="ARBA00022737"/>
    </source>
</evidence>
<dbReference type="AlphaFoldDB" id="A0A8H7PZU6"/>
<proteinExistence type="predicted"/>
<dbReference type="PROSITE" id="PS00626">
    <property type="entry name" value="RCC1_2"/>
    <property type="match status" value="2"/>
</dbReference>
<comment type="caution">
    <text evidence="4">The sequence shown here is derived from an EMBL/GenBank/DDBJ whole genome shotgun (WGS) entry which is preliminary data.</text>
</comment>
<dbReference type="Pfam" id="PF25390">
    <property type="entry name" value="WD40_RLD"/>
    <property type="match status" value="1"/>
</dbReference>
<organism evidence="4 5">
    <name type="scientific">Mortierella isabellina</name>
    <name type="common">Filamentous fungus</name>
    <name type="synonym">Umbelopsis isabellina</name>
    <dbReference type="NCBI Taxonomy" id="91625"/>
    <lineage>
        <taxon>Eukaryota</taxon>
        <taxon>Fungi</taxon>
        <taxon>Fungi incertae sedis</taxon>
        <taxon>Mucoromycota</taxon>
        <taxon>Mucoromycotina</taxon>
        <taxon>Umbelopsidomycetes</taxon>
        <taxon>Umbelopsidales</taxon>
        <taxon>Umbelopsidaceae</taxon>
        <taxon>Umbelopsis</taxon>
    </lineage>
</organism>
<feature type="repeat" description="RCC1" evidence="2">
    <location>
        <begin position="155"/>
        <end position="203"/>
    </location>
</feature>
<gene>
    <name evidence="4" type="ORF">INT43_006790</name>
</gene>
<evidence type="ECO:0000313" key="4">
    <source>
        <dbReference type="EMBL" id="KAG2183779.1"/>
    </source>
</evidence>
<feature type="domain" description="RCC1-like" evidence="3">
    <location>
        <begin position="3"/>
        <end position="359"/>
    </location>
</feature>
<dbReference type="OrthoDB" id="5370059at2759"/>
<keyword evidence="5" id="KW-1185">Reference proteome</keyword>
<evidence type="ECO:0000259" key="3">
    <source>
        <dbReference type="Pfam" id="PF25390"/>
    </source>
</evidence>
<dbReference type="InterPro" id="IPR000408">
    <property type="entry name" value="Reg_chr_condens"/>
</dbReference>
<dbReference type="PANTHER" id="PTHR22870:SF466">
    <property type="entry name" value="ANKYRIN REPEAT-CONTAINING PROTEIN"/>
    <property type="match status" value="1"/>
</dbReference>
<dbReference type="SUPFAM" id="SSF50985">
    <property type="entry name" value="RCC1/BLIP-II"/>
    <property type="match status" value="1"/>
</dbReference>
<dbReference type="InterPro" id="IPR051210">
    <property type="entry name" value="Ub_ligase/GEF_domain"/>
</dbReference>
<evidence type="ECO:0000313" key="5">
    <source>
        <dbReference type="Proteomes" id="UP000654370"/>
    </source>
</evidence>
<dbReference type="EMBL" id="JAEPQZ010000003">
    <property type="protein sequence ID" value="KAG2183779.1"/>
    <property type="molecule type" value="Genomic_DNA"/>
</dbReference>
<dbReference type="Gene3D" id="2.130.10.30">
    <property type="entry name" value="Regulator of chromosome condensation 1/beta-lactamase-inhibitor protein II"/>
    <property type="match status" value="2"/>
</dbReference>
<feature type="repeat" description="RCC1" evidence="2">
    <location>
        <begin position="104"/>
        <end position="154"/>
    </location>
</feature>